<feature type="compositionally biased region" description="Polar residues" evidence="1">
    <location>
        <begin position="55"/>
        <end position="64"/>
    </location>
</feature>
<feature type="region of interest" description="Disordered" evidence="1">
    <location>
        <begin position="55"/>
        <end position="86"/>
    </location>
</feature>
<dbReference type="EMBL" id="BQNB010018334">
    <property type="protein sequence ID" value="GJT73238.1"/>
    <property type="molecule type" value="Genomic_DNA"/>
</dbReference>
<accession>A0ABQ5GDT1</accession>
<evidence type="ECO:0000313" key="2">
    <source>
        <dbReference type="EMBL" id="GJT73238.1"/>
    </source>
</evidence>
<organism evidence="2 3">
    <name type="scientific">Tanacetum coccineum</name>
    <dbReference type="NCBI Taxonomy" id="301880"/>
    <lineage>
        <taxon>Eukaryota</taxon>
        <taxon>Viridiplantae</taxon>
        <taxon>Streptophyta</taxon>
        <taxon>Embryophyta</taxon>
        <taxon>Tracheophyta</taxon>
        <taxon>Spermatophyta</taxon>
        <taxon>Magnoliopsida</taxon>
        <taxon>eudicotyledons</taxon>
        <taxon>Gunneridae</taxon>
        <taxon>Pentapetalae</taxon>
        <taxon>asterids</taxon>
        <taxon>campanulids</taxon>
        <taxon>Asterales</taxon>
        <taxon>Asteraceae</taxon>
        <taxon>Asteroideae</taxon>
        <taxon>Anthemideae</taxon>
        <taxon>Anthemidinae</taxon>
        <taxon>Tanacetum</taxon>
    </lineage>
</organism>
<reference evidence="2" key="2">
    <citation type="submission" date="2022-01" db="EMBL/GenBank/DDBJ databases">
        <authorList>
            <person name="Yamashiro T."/>
            <person name="Shiraishi A."/>
            <person name="Satake H."/>
            <person name="Nakayama K."/>
        </authorList>
    </citation>
    <scope>NUCLEOTIDE SEQUENCE</scope>
</reference>
<protein>
    <submittedName>
        <fullName evidence="2">Uncharacterized protein</fullName>
    </submittedName>
</protein>
<sequence length="179" mass="20194">MSSWLYFRLQPAFQSEESMSPKRQLFLTTERIADSRGEAVEASKRRRSLLDHKIQQLSKGSSEGSGIILEVPDEPKDNSKKQARNVQTSLTLPSAKLETQSMVDVPIHQEDPTIQRTLLIDTVTSMVTDKTSLTPTPLTTQAQFQMCSTSCWKDSQENLESFVGGRLRDVDYRLIQGTE</sequence>
<name>A0ABQ5GDT1_9ASTR</name>
<keyword evidence="3" id="KW-1185">Reference proteome</keyword>
<proteinExistence type="predicted"/>
<gene>
    <name evidence="2" type="ORF">Tco_1032524</name>
</gene>
<evidence type="ECO:0000313" key="3">
    <source>
        <dbReference type="Proteomes" id="UP001151760"/>
    </source>
</evidence>
<evidence type="ECO:0000256" key="1">
    <source>
        <dbReference type="SAM" id="MobiDB-lite"/>
    </source>
</evidence>
<comment type="caution">
    <text evidence="2">The sequence shown here is derived from an EMBL/GenBank/DDBJ whole genome shotgun (WGS) entry which is preliminary data.</text>
</comment>
<dbReference type="Proteomes" id="UP001151760">
    <property type="component" value="Unassembled WGS sequence"/>
</dbReference>
<reference evidence="2" key="1">
    <citation type="journal article" date="2022" name="Int. J. Mol. Sci.">
        <title>Draft Genome of Tanacetum Coccineum: Genomic Comparison of Closely Related Tanacetum-Family Plants.</title>
        <authorList>
            <person name="Yamashiro T."/>
            <person name="Shiraishi A."/>
            <person name="Nakayama K."/>
            <person name="Satake H."/>
        </authorList>
    </citation>
    <scope>NUCLEOTIDE SEQUENCE</scope>
</reference>